<feature type="transmembrane region" description="Helical" evidence="1">
    <location>
        <begin position="115"/>
        <end position="133"/>
    </location>
</feature>
<keyword evidence="1" id="KW-0812">Transmembrane</keyword>
<feature type="transmembrane region" description="Helical" evidence="1">
    <location>
        <begin position="283"/>
        <end position="302"/>
    </location>
</feature>
<feature type="signal peptide" evidence="2">
    <location>
        <begin position="1"/>
        <end position="20"/>
    </location>
</feature>
<protein>
    <submittedName>
        <fullName evidence="3">Uncharacterized protein</fullName>
    </submittedName>
</protein>
<dbReference type="Proteomes" id="UP000606974">
    <property type="component" value="Unassembled WGS sequence"/>
</dbReference>
<comment type="caution">
    <text evidence="3">The sequence shown here is derived from an EMBL/GenBank/DDBJ whole genome shotgun (WGS) entry which is preliminary data.</text>
</comment>
<sequence>MHFAALGYISTILTILHLLGDPIDSMWSLLTKLEVSRRCHVWVTRTATRRVPTKAVAIILAAMEELDGSGGEINVLTGSIQPYLHPNIDQDIFDDACKEAASELADSKVDESIRTYLAILGYLFSLSAAFVDAVDNGSEKPGNRIAFAMLFSWLIPAVLLSAATGRFCSSGSCQRIIERFQWSLNHPHRDCDSGSEMIRKPQPASCCSRCISTIQINFHAARPWAGPIYTYRPEKQIFATGSGSDRRPLLLLLFASLPVILSVSCAFSISYYTPTVGLGCRSLLQLSIGLLWCFSACITLLLGRVRFPDGKYLWRMILVKDTLLATPVLLAVILVTIGIFNSCWCWSAAYSRGRANAFIALKSDAGREENSRTKYPALVFANVGLLLILVVGMRYGEGYRLRYDSGREREKRPGVIEYVRCWFKRG</sequence>
<keyword evidence="1" id="KW-0472">Membrane</keyword>
<evidence type="ECO:0000256" key="1">
    <source>
        <dbReference type="SAM" id="Phobius"/>
    </source>
</evidence>
<evidence type="ECO:0000313" key="3">
    <source>
        <dbReference type="EMBL" id="KAF7507869.1"/>
    </source>
</evidence>
<dbReference type="AlphaFoldDB" id="A0A8H7AGW1"/>
<feature type="transmembrane region" description="Helical" evidence="1">
    <location>
        <begin position="375"/>
        <end position="393"/>
    </location>
</feature>
<evidence type="ECO:0000313" key="4">
    <source>
        <dbReference type="Proteomes" id="UP000606974"/>
    </source>
</evidence>
<name>A0A8H7AGW1_9EURO</name>
<evidence type="ECO:0000256" key="2">
    <source>
        <dbReference type="SAM" id="SignalP"/>
    </source>
</evidence>
<keyword evidence="4" id="KW-1185">Reference proteome</keyword>
<reference evidence="3" key="1">
    <citation type="submission" date="2020-02" db="EMBL/GenBank/DDBJ databases">
        <authorList>
            <person name="Palmer J.M."/>
        </authorList>
    </citation>
    <scope>NUCLEOTIDE SEQUENCE</scope>
    <source>
        <strain evidence="3">EPUS1.4</strain>
        <tissue evidence="3">Thallus</tissue>
    </source>
</reference>
<feature type="transmembrane region" description="Helical" evidence="1">
    <location>
        <begin position="323"/>
        <end position="349"/>
    </location>
</feature>
<feature type="transmembrane region" description="Helical" evidence="1">
    <location>
        <begin position="249"/>
        <end position="271"/>
    </location>
</feature>
<organism evidence="3 4">
    <name type="scientific">Endocarpon pusillum</name>
    <dbReference type="NCBI Taxonomy" id="364733"/>
    <lineage>
        <taxon>Eukaryota</taxon>
        <taxon>Fungi</taxon>
        <taxon>Dikarya</taxon>
        <taxon>Ascomycota</taxon>
        <taxon>Pezizomycotina</taxon>
        <taxon>Eurotiomycetes</taxon>
        <taxon>Chaetothyriomycetidae</taxon>
        <taxon>Verrucariales</taxon>
        <taxon>Verrucariaceae</taxon>
        <taxon>Endocarpon</taxon>
    </lineage>
</organism>
<dbReference type="OrthoDB" id="4475349at2759"/>
<feature type="chain" id="PRO_5034064807" evidence="2">
    <location>
        <begin position="21"/>
        <end position="426"/>
    </location>
</feature>
<keyword evidence="1" id="KW-1133">Transmembrane helix</keyword>
<gene>
    <name evidence="3" type="ORF">GJ744_010033</name>
</gene>
<feature type="transmembrane region" description="Helical" evidence="1">
    <location>
        <begin position="145"/>
        <end position="165"/>
    </location>
</feature>
<dbReference type="EMBL" id="JAACFV010000062">
    <property type="protein sequence ID" value="KAF7507869.1"/>
    <property type="molecule type" value="Genomic_DNA"/>
</dbReference>
<keyword evidence="2" id="KW-0732">Signal</keyword>
<accession>A0A8H7AGW1</accession>
<proteinExistence type="predicted"/>